<feature type="compositionally biased region" description="Basic and acidic residues" evidence="1">
    <location>
        <begin position="223"/>
        <end position="236"/>
    </location>
</feature>
<evidence type="ECO:0000313" key="4">
    <source>
        <dbReference type="Proteomes" id="UP000028761"/>
    </source>
</evidence>
<dbReference type="PANTHER" id="PTHR24006">
    <property type="entry name" value="UBIQUITIN CARBOXYL-TERMINAL HYDROLASE"/>
    <property type="match status" value="1"/>
</dbReference>
<dbReference type="Proteomes" id="UP000028761">
    <property type="component" value="Chromosome 10"/>
</dbReference>
<dbReference type="GO" id="GO:0005829">
    <property type="term" value="C:cytosol"/>
    <property type="evidence" value="ECO:0007669"/>
    <property type="project" value="TreeGrafter"/>
</dbReference>
<dbReference type="PROSITE" id="PS50235">
    <property type="entry name" value="USP_3"/>
    <property type="match status" value="1"/>
</dbReference>
<proteinExistence type="predicted"/>
<feature type="compositionally biased region" description="Basic and acidic residues" evidence="1">
    <location>
        <begin position="648"/>
        <end position="669"/>
    </location>
</feature>
<feature type="region of interest" description="Disordered" evidence="1">
    <location>
        <begin position="208"/>
        <end position="240"/>
    </location>
</feature>
<feature type="domain" description="USP" evidence="2">
    <location>
        <begin position="253"/>
        <end position="570"/>
    </location>
</feature>
<dbReference type="InterPro" id="IPR050164">
    <property type="entry name" value="Peptidase_C19"/>
</dbReference>
<reference evidence="3 4" key="1">
    <citation type="submission" date="2012-03" db="EMBL/GenBank/DDBJ databases">
        <title>Whole Genome Assembly of Papio anubis.</title>
        <authorList>
            <person name="Liu Y.L."/>
            <person name="Abraham K.A."/>
            <person name="Akbar H.A."/>
            <person name="Ali S.A."/>
            <person name="Anosike U.A."/>
            <person name="Aqrawi P.A."/>
            <person name="Arias F.A."/>
            <person name="Attaway T.A."/>
            <person name="Awwad R.A."/>
            <person name="Babu C.B."/>
            <person name="Bandaranaike D.B."/>
            <person name="Battles P.B."/>
            <person name="Bell A.B."/>
            <person name="Beltran B.B."/>
            <person name="Berhane-Mersha D.B."/>
            <person name="Bess C.B."/>
            <person name="Bickham C.B."/>
            <person name="Bolden T.B."/>
            <person name="Carter K.C."/>
            <person name="Chau D.C."/>
            <person name="Chavez A.C."/>
            <person name="Clerc-Blankenburg K.C."/>
            <person name="Coyle M.C."/>
            <person name="Dao M.D."/>
            <person name="Davila M.L.D."/>
            <person name="Davy-Carroll L.D."/>
            <person name="Denson S.D."/>
            <person name="Dinh H.D."/>
            <person name="Fernandez S.F."/>
            <person name="Fernando P.F."/>
            <person name="Forbes L.F."/>
            <person name="Francis C.F."/>
            <person name="Francisco L.F."/>
            <person name="Fu Q.F."/>
            <person name="Garcia-Iii R.G."/>
            <person name="Garrett T.G."/>
            <person name="Gross S.G."/>
            <person name="Gubbala S.G."/>
            <person name="Hirani K.H."/>
            <person name="Hogues M.H."/>
            <person name="Hollins B.H."/>
            <person name="Jackson L.J."/>
            <person name="Javaid M.J."/>
            <person name="Jhangiani S.J."/>
            <person name="Johnson A.J."/>
            <person name="Johnson B.J."/>
            <person name="Jones J.J."/>
            <person name="Joshi V.J."/>
            <person name="Kalu J.K."/>
            <person name="Khan N.K."/>
            <person name="Korchina V.K."/>
            <person name="Kovar C.K."/>
            <person name="Lago L.L."/>
            <person name="Lara F.L."/>
            <person name="Le T.-K.L."/>
            <person name="Lee S.L."/>
            <person name="Legall-Iii F.L."/>
            <person name="Lemon S.L."/>
            <person name="Liu J.L."/>
            <person name="Liu Y.-S.L."/>
            <person name="Liyanage D.L."/>
            <person name="Lopez J.L."/>
            <person name="Lorensuhewa L.L."/>
            <person name="Mata R.M."/>
            <person name="Mathew T.M."/>
            <person name="Mercado C.M."/>
            <person name="Mercado I.M."/>
            <person name="Morales K.M."/>
            <person name="Morgan M.M."/>
            <person name="Munidasa M.M."/>
            <person name="Ngo D.N."/>
            <person name="Nguyen L.N."/>
            <person name="Nguyen T.N."/>
            <person name="Nguyen N.N."/>
            <person name="Obregon M.O."/>
            <person name="Okwuonu G.O."/>
            <person name="Ongeri F.O."/>
            <person name="Onwere C.O."/>
            <person name="Osifeso I.O."/>
            <person name="Parra A.P."/>
            <person name="Patil S.P."/>
            <person name="Perez A.P."/>
            <person name="Perez Y.P."/>
            <person name="Pham C.P."/>
            <person name="Pu L.-L.P."/>
            <person name="Puazo M.P."/>
            <person name="Quiroz J.Q."/>
            <person name="Rouhana J.R."/>
            <person name="Ruiz M.R."/>
            <person name="Ruiz S.-J.R."/>
            <person name="Saada N.S."/>
            <person name="Santibanez J.S."/>
            <person name="Scheel M.S."/>
            <person name="Schneider B.S."/>
            <person name="Simmons D.S."/>
            <person name="Sisson I.S."/>
            <person name="Tang L.-Y.T."/>
            <person name="Thornton R.T."/>
            <person name="Tisius J.T."/>
            <person name="Toledanes G.T."/>
            <person name="Trejos Z.T."/>
            <person name="Usmani K.U."/>
            <person name="Varghese R.V."/>
            <person name="Vattathil S.V."/>
            <person name="Vee V.V."/>
            <person name="Walker D.W."/>
            <person name="Weissenberger G.W."/>
            <person name="White C.W."/>
            <person name="Williams A.W."/>
            <person name="Woodworth J.W."/>
            <person name="Wright R.W."/>
            <person name="Zhu Y.Z."/>
            <person name="Han Y.H."/>
            <person name="Newsham I.N."/>
            <person name="Nazareth L.N."/>
            <person name="Worley K.W."/>
            <person name="Muzny D.M."/>
            <person name="Rogers J.R."/>
            <person name="Gibbs R.G."/>
        </authorList>
    </citation>
    <scope>NUCLEOTIDE SEQUENCE [LARGE SCALE GENOMIC DNA]</scope>
</reference>
<dbReference type="GO" id="GO:0016579">
    <property type="term" value="P:protein deubiquitination"/>
    <property type="evidence" value="ECO:0007669"/>
    <property type="project" value="InterPro"/>
</dbReference>
<evidence type="ECO:0000313" key="3">
    <source>
        <dbReference type="Ensembl" id="ENSPANP00000060593.1"/>
    </source>
</evidence>
<dbReference type="AlphaFoldDB" id="A0A8I5NYY3"/>
<organism evidence="3 4">
    <name type="scientific">Papio anubis</name>
    <name type="common">Olive baboon</name>
    <dbReference type="NCBI Taxonomy" id="9555"/>
    <lineage>
        <taxon>Eukaryota</taxon>
        <taxon>Metazoa</taxon>
        <taxon>Chordata</taxon>
        <taxon>Craniata</taxon>
        <taxon>Vertebrata</taxon>
        <taxon>Euteleostomi</taxon>
        <taxon>Mammalia</taxon>
        <taxon>Eutheria</taxon>
        <taxon>Euarchontoglires</taxon>
        <taxon>Primates</taxon>
        <taxon>Haplorrhini</taxon>
        <taxon>Catarrhini</taxon>
        <taxon>Cercopithecidae</taxon>
        <taxon>Cercopithecinae</taxon>
        <taxon>Papio</taxon>
    </lineage>
</organism>
<dbReference type="InterPro" id="IPR001394">
    <property type="entry name" value="Peptidase_C19_UCH"/>
</dbReference>
<feature type="compositionally biased region" description="Basic and acidic residues" evidence="1">
    <location>
        <begin position="772"/>
        <end position="781"/>
    </location>
</feature>
<dbReference type="GO" id="GO:0005634">
    <property type="term" value="C:nucleus"/>
    <property type="evidence" value="ECO:0007669"/>
    <property type="project" value="TreeGrafter"/>
</dbReference>
<dbReference type="InterPro" id="IPR018200">
    <property type="entry name" value="USP_CS"/>
</dbReference>
<dbReference type="SUPFAM" id="SSF54001">
    <property type="entry name" value="Cysteine proteinases"/>
    <property type="match status" value="1"/>
</dbReference>
<evidence type="ECO:0000259" key="2">
    <source>
        <dbReference type="PROSITE" id="PS50235"/>
    </source>
</evidence>
<dbReference type="GO" id="GO:0004843">
    <property type="term" value="F:cysteine-type deubiquitinase activity"/>
    <property type="evidence" value="ECO:0007669"/>
    <property type="project" value="InterPro"/>
</dbReference>
<reference evidence="3" key="3">
    <citation type="submission" date="2025-09" db="UniProtKB">
        <authorList>
            <consortium name="Ensembl"/>
        </authorList>
    </citation>
    <scope>IDENTIFICATION</scope>
</reference>
<dbReference type="Gene3D" id="3.90.70.10">
    <property type="entry name" value="Cysteine proteinases"/>
    <property type="match status" value="1"/>
</dbReference>
<sequence length="811" mass="88949">MGSPTLRQKPRSGPGVPRLLLPVCLQMRNFRFGGVALFACLHVLCTAWGTVSPPAAPRPAMGAGGCSGWSPPLRAMQGRGSAQIGTGERAVGFPFGAPSSPHRISQSPFPLQHPHRKERAGSSQKCSAEEKETETRPSTNTEPHAHPSLAPTPVAQRRQPGRDFVLPHREHACRWVRASGLRAMNRFRSPGTCWCGNREANVFADRRAAGAASGRKPRRGRRGRDAVTHRDGRGWTDAETECSQEAPGGARFAGLINQGLTCYLNALLQCLFLTPEFRDRIQEKPWTSEPEQALGQIFRGLQRRCGPVPTSALTTCLGLHSSVQQDVAEVFLLLLQHLGRDELQEVFQSEVEKIIQCLVCGHEEHIPSGGRMLILPLASHTQLCGLEGAGQKPGKPANPSSGVSQDTEVLSFSLIQKFDDEDNRFFCEPCNAKTPASEETRFLRLPKVLILQVRELTFENGRFHKIQKPINIAQVLKLHTSPRELTLPKCKASHSGTLTPNPEQRVYHLYAMCCHSGDCSGGHYTALAQPPGRAEWFRFNDQQVHCVGPEFPLHHTFRSETPYLLLYRCQDTEDRQEPEAPGPDNGDMRTMTDVAVPKEKVPCPGVEGETLNTDSATVCWGGHSQSLSPLQDDKPICHRQSPAKKYRRDMEPGLGDRGRASEHVDEEGPKAPLPGEQGEARGLPCGPQCSPEEELPAMGMRSSVAEDQALSHPVQGPAQPGKTPSCFGEAAATYVSSPSLTSLPGPHHWLTPSPSHFPRMEPTFSKQLQTDSGHEDRKISADQENSQDEGWTMRRDRSASEGSELQGTGWP</sequence>
<dbReference type="GeneTree" id="ENSGT00940000174573"/>
<keyword evidence="4" id="KW-1185">Reference proteome</keyword>
<feature type="compositionally biased region" description="Polar residues" evidence="1">
    <location>
        <begin position="800"/>
        <end position="811"/>
    </location>
</feature>
<dbReference type="InterPro" id="IPR028889">
    <property type="entry name" value="USP"/>
</dbReference>
<protein>
    <recommendedName>
        <fullName evidence="2">USP domain-containing protein</fullName>
    </recommendedName>
</protein>
<feature type="region of interest" description="Disordered" evidence="1">
    <location>
        <begin position="77"/>
        <end position="158"/>
    </location>
</feature>
<dbReference type="CDD" id="cd02257">
    <property type="entry name" value="Peptidase_C19"/>
    <property type="match status" value="1"/>
</dbReference>
<dbReference type="Pfam" id="PF00443">
    <property type="entry name" value="UCH"/>
    <property type="match status" value="1"/>
</dbReference>
<accession>A0A8I5NYY3</accession>
<name>A0A8I5NYY3_PAPAN</name>
<feature type="region of interest" description="Disordered" evidence="1">
    <location>
        <begin position="628"/>
        <end position="811"/>
    </location>
</feature>
<evidence type="ECO:0000256" key="1">
    <source>
        <dbReference type="SAM" id="MobiDB-lite"/>
    </source>
</evidence>
<reference evidence="3" key="2">
    <citation type="submission" date="2025-08" db="UniProtKB">
        <authorList>
            <consortium name="Ensembl"/>
        </authorList>
    </citation>
    <scope>IDENTIFICATION</scope>
</reference>
<dbReference type="PROSITE" id="PS00973">
    <property type="entry name" value="USP_2"/>
    <property type="match status" value="1"/>
</dbReference>
<dbReference type="Ensembl" id="ENSPANT00000073304.1">
    <property type="protein sequence ID" value="ENSPANP00000060593.1"/>
    <property type="gene ID" value="ENSPANG00000045273.1"/>
</dbReference>
<dbReference type="InterPro" id="IPR038765">
    <property type="entry name" value="Papain-like_cys_pep_sf"/>
</dbReference>